<feature type="transmembrane region" description="Helical" evidence="2">
    <location>
        <begin position="70"/>
        <end position="102"/>
    </location>
</feature>
<reference evidence="5" key="1">
    <citation type="submission" date="2020-08" db="EMBL/GenBank/DDBJ databases">
        <title>Genome public.</title>
        <authorList>
            <person name="Liu C."/>
            <person name="Sun Q."/>
        </authorList>
    </citation>
    <scope>NUCLEOTIDE SEQUENCE</scope>
    <source>
        <strain evidence="5">H8</strain>
    </source>
</reference>
<evidence type="ECO:0000256" key="2">
    <source>
        <dbReference type="SAM" id="Phobius"/>
    </source>
</evidence>
<name>A0A926DMH1_9FIRM</name>
<gene>
    <name evidence="5" type="ORF">H8698_12025</name>
</gene>
<feature type="domain" description="PPM-type phosphatase" evidence="4">
    <location>
        <begin position="562"/>
        <end position="775"/>
    </location>
</feature>
<keyword evidence="2" id="KW-1133">Transmembrane helix</keyword>
<protein>
    <submittedName>
        <fullName evidence="5">SpoIIE family protein phosphatase</fullName>
    </submittedName>
</protein>
<feature type="transmembrane region" description="Helical" evidence="2">
    <location>
        <begin position="180"/>
        <end position="197"/>
    </location>
</feature>
<keyword evidence="2" id="KW-0472">Membrane</keyword>
<dbReference type="InterPro" id="IPR036457">
    <property type="entry name" value="PPM-type-like_dom_sf"/>
</dbReference>
<evidence type="ECO:0000313" key="5">
    <source>
        <dbReference type="EMBL" id="MBC8541705.1"/>
    </source>
</evidence>
<dbReference type="InterPro" id="IPR045768">
    <property type="entry name" value="SpoIIE_N"/>
</dbReference>
<dbReference type="PANTHER" id="PTHR43156:SF2">
    <property type="entry name" value="STAGE II SPORULATION PROTEIN E"/>
    <property type="match status" value="1"/>
</dbReference>
<dbReference type="Pfam" id="PF07228">
    <property type="entry name" value="SpoIIE"/>
    <property type="match status" value="1"/>
</dbReference>
<feature type="transmembrane region" description="Helical" evidence="2">
    <location>
        <begin position="114"/>
        <end position="134"/>
    </location>
</feature>
<keyword evidence="1" id="KW-0378">Hydrolase</keyword>
<keyword evidence="6" id="KW-1185">Reference proteome</keyword>
<dbReference type="InterPro" id="IPR052016">
    <property type="entry name" value="Bact_Sigma-Reg"/>
</dbReference>
<organism evidence="5 6">
    <name type="scientific">Congzhengia minquanensis</name>
    <dbReference type="NCBI Taxonomy" id="2763657"/>
    <lineage>
        <taxon>Bacteria</taxon>
        <taxon>Bacillati</taxon>
        <taxon>Bacillota</taxon>
        <taxon>Clostridia</taxon>
        <taxon>Eubacteriales</taxon>
        <taxon>Oscillospiraceae</taxon>
        <taxon>Congzhengia</taxon>
    </lineage>
</organism>
<proteinExistence type="predicted"/>
<dbReference type="GO" id="GO:0016791">
    <property type="term" value="F:phosphatase activity"/>
    <property type="evidence" value="ECO:0007669"/>
    <property type="project" value="TreeGrafter"/>
</dbReference>
<feature type="transmembrane region" description="Helical" evidence="2">
    <location>
        <begin position="36"/>
        <end position="64"/>
    </location>
</feature>
<dbReference type="SUPFAM" id="SSF81606">
    <property type="entry name" value="PP2C-like"/>
    <property type="match status" value="1"/>
</dbReference>
<dbReference type="Gene3D" id="3.60.40.10">
    <property type="entry name" value="PPM-type phosphatase domain"/>
    <property type="match status" value="1"/>
</dbReference>
<dbReference type="SMART" id="SM00332">
    <property type="entry name" value="PP2Cc"/>
    <property type="match status" value="1"/>
</dbReference>
<dbReference type="AlphaFoldDB" id="A0A926DMH1"/>
<feature type="transmembrane region" description="Helical" evidence="2">
    <location>
        <begin position="288"/>
        <end position="305"/>
    </location>
</feature>
<dbReference type="RefSeq" id="WP_249313725.1">
    <property type="nucleotide sequence ID" value="NZ_JACRSU010000005.1"/>
</dbReference>
<feature type="transmembrane region" description="Helical" evidence="2">
    <location>
        <begin position="262"/>
        <end position="282"/>
    </location>
</feature>
<dbReference type="InterPro" id="IPR001932">
    <property type="entry name" value="PPM-type_phosphatase-like_dom"/>
</dbReference>
<dbReference type="SMART" id="SM00331">
    <property type="entry name" value="PP2C_SIG"/>
    <property type="match status" value="1"/>
</dbReference>
<comment type="caution">
    <text evidence="5">The sequence shown here is derived from an EMBL/GenBank/DDBJ whole genome shotgun (WGS) entry which is preliminary data.</text>
</comment>
<evidence type="ECO:0000259" key="3">
    <source>
        <dbReference type="SMART" id="SM00331"/>
    </source>
</evidence>
<sequence>MKNELNTYTRPGTLFRNTGIGEVFSKLDKMEIIENVFLLLLCRICFMGYLVSPFGAAYFAAVFLKRRRPAYVLCAVIGILSVGYTTFSFKYGGTILIIAAISAIFSKELSGKKIFPALICSGALFINGMIYVIAEGFFAYDTLLLLAECGGACLSYFAFDKAALLVRTSPRRRIFESAETISLVILCGTVVLSVALIDNMLPFAHVLAITVILALSVSCGFSVSCPAGVVFGLCLGIASVYPPQTVCIYCLSALASGFVKRYGKFGAAAAFAVTSFAATMLMCPESNGIITVSYVALATLILLFIPDKFLNRFGALAIKAKEEAAAGDRIRNAVETKMTQTINSIDSVSVVFRDVLDSLLEQNGETHGVIFDNTADTVCKKCTLCKFCWNKNRDDTLSYMNAMYKTMERKNSISKHDVPQEFSDMCIRCEPFVSELNKNYEAYKITRMWAGRVMESKRLVAEQFNNISMILKNMKTSLAEQMNCEPELEHKIATALDRRGISANKINVSAGDGFTVTMDKVSCGRNLVCSTTVAAAVSEVLEVPMLRENRECSDDVCHLKFSQQTRFVTDIAVASATRDKSSGSGDVALSFPCGNGKTAVILSDGMGSGEKAHFQSSITAQLAKNLLSAGFDKETCVRLINNILMMNADRDTFATIDLCIVNLYTGSMEFVKTGAANSYIKTASGNETVYASSLPAGLVQGLEPDYDMRYMKSGDYLIMASDGITDVLDSPDHNEIFDIAEGFTGSAKVLADNILNAALSYTDGIAYDDMTVAVCAVSENM</sequence>
<feature type="domain" description="PPM-type phosphatase" evidence="3">
    <location>
        <begin position="568"/>
        <end position="777"/>
    </location>
</feature>
<evidence type="ECO:0000313" key="6">
    <source>
        <dbReference type="Proteomes" id="UP000611762"/>
    </source>
</evidence>
<dbReference type="Proteomes" id="UP000611762">
    <property type="component" value="Unassembled WGS sequence"/>
</dbReference>
<feature type="transmembrane region" description="Helical" evidence="2">
    <location>
        <begin position="209"/>
        <end position="241"/>
    </location>
</feature>
<dbReference type="PANTHER" id="PTHR43156">
    <property type="entry name" value="STAGE II SPORULATION PROTEIN E-RELATED"/>
    <property type="match status" value="1"/>
</dbReference>
<dbReference type="Pfam" id="PF19732">
    <property type="entry name" value="SpoIIE_N"/>
    <property type="match status" value="1"/>
</dbReference>
<evidence type="ECO:0000259" key="4">
    <source>
        <dbReference type="SMART" id="SM00332"/>
    </source>
</evidence>
<feature type="transmembrane region" description="Helical" evidence="2">
    <location>
        <begin position="140"/>
        <end position="159"/>
    </location>
</feature>
<dbReference type="EMBL" id="JACRSU010000005">
    <property type="protein sequence ID" value="MBC8541705.1"/>
    <property type="molecule type" value="Genomic_DNA"/>
</dbReference>
<evidence type="ECO:0000256" key="1">
    <source>
        <dbReference type="ARBA" id="ARBA00022801"/>
    </source>
</evidence>
<accession>A0A926DMH1</accession>
<keyword evidence="2" id="KW-0812">Transmembrane</keyword>